<evidence type="ECO:0000313" key="17">
    <source>
        <dbReference type="EMBL" id="SHE72263.1"/>
    </source>
</evidence>
<dbReference type="NCBIfam" id="NF006829">
    <property type="entry name" value="PRK09352.1"/>
    <property type="match status" value="1"/>
</dbReference>
<comment type="similarity">
    <text evidence="2 14">Belongs to the thiolase-like superfamily. FabH family.</text>
</comment>
<keyword evidence="18" id="KW-1185">Reference proteome</keyword>
<keyword evidence="9 14" id="KW-0012">Acyltransferase</keyword>
<keyword evidence="8 14" id="KW-0275">Fatty acid biosynthesis</keyword>
<dbReference type="InterPro" id="IPR013747">
    <property type="entry name" value="ACP_syn_III_C"/>
</dbReference>
<dbReference type="GO" id="GO:0033818">
    <property type="term" value="F:beta-ketoacyl-acyl-carrier-protein synthase III activity"/>
    <property type="evidence" value="ECO:0007669"/>
    <property type="project" value="UniProtKB-UniRule"/>
</dbReference>
<dbReference type="InterPro" id="IPR016039">
    <property type="entry name" value="Thiolase-like"/>
</dbReference>
<dbReference type="NCBIfam" id="TIGR00747">
    <property type="entry name" value="fabH"/>
    <property type="match status" value="1"/>
</dbReference>
<evidence type="ECO:0000256" key="4">
    <source>
        <dbReference type="ARBA" id="ARBA00022516"/>
    </source>
</evidence>
<gene>
    <name evidence="14" type="primary">fabH</name>
    <name evidence="17" type="ORF">SAMN05443638_10912</name>
</gene>
<evidence type="ECO:0000256" key="1">
    <source>
        <dbReference type="ARBA" id="ARBA00005194"/>
    </source>
</evidence>
<comment type="subcellular location">
    <subcellularLocation>
        <location evidence="14">Cytoplasm</location>
    </subcellularLocation>
</comment>
<evidence type="ECO:0000256" key="2">
    <source>
        <dbReference type="ARBA" id="ARBA00008642"/>
    </source>
</evidence>
<evidence type="ECO:0000256" key="9">
    <source>
        <dbReference type="ARBA" id="ARBA00023315"/>
    </source>
</evidence>
<evidence type="ECO:0000256" key="12">
    <source>
        <dbReference type="ARBA" id="ARBA00052467"/>
    </source>
</evidence>
<keyword evidence="5 14" id="KW-0808">Transferase</keyword>
<protein>
    <recommendedName>
        <fullName evidence="14">Beta-ketoacyl-[acyl-carrier-protein] synthase III</fullName>
        <shortName evidence="14">Beta-ketoacyl-ACP synthase III</shortName>
        <shortName evidence="14">KAS III</shortName>
        <ecNumber evidence="14">2.3.1.180</ecNumber>
    </recommendedName>
    <alternativeName>
        <fullName evidence="14">3-oxoacyl-[acyl-carrier-protein] synthase 3</fullName>
    </alternativeName>
    <alternativeName>
        <fullName evidence="14">3-oxoacyl-[acyl-carrier-protein] synthase III</fullName>
    </alternativeName>
</protein>
<feature type="active site" evidence="14">
    <location>
        <position position="281"/>
    </location>
</feature>
<comment type="catalytic activity">
    <reaction evidence="12">
        <text>2-methylpropanoyl-CoA + malonyl-[ACP] + H(+) = 4-methyl-3-oxopentanoyl-[ACP] + CO2 + CoA</text>
        <dbReference type="Rhea" id="RHEA:42268"/>
        <dbReference type="Rhea" id="RHEA-COMP:9623"/>
        <dbReference type="Rhea" id="RHEA-COMP:9940"/>
        <dbReference type="ChEBI" id="CHEBI:15378"/>
        <dbReference type="ChEBI" id="CHEBI:16526"/>
        <dbReference type="ChEBI" id="CHEBI:57287"/>
        <dbReference type="ChEBI" id="CHEBI:57338"/>
        <dbReference type="ChEBI" id="CHEBI:78449"/>
        <dbReference type="ChEBI" id="CHEBI:78820"/>
        <dbReference type="EC" id="2.3.1.300"/>
    </reaction>
    <physiologicalReaction direction="left-to-right" evidence="12">
        <dbReference type="Rhea" id="RHEA:42269"/>
    </physiologicalReaction>
</comment>
<dbReference type="STRING" id="1533.SAMN05443638_10912"/>
<comment type="function">
    <text evidence="14">Catalyzes the condensation reaction of fatty acid synthesis by the addition to an acyl acceptor of two carbons from malonyl-ACP. Catalyzes the first condensation reaction which initiates fatty acid synthesis and may therefore play a role in governing the total rate of fatty acid production. Possesses both acetoacetyl-ACP synthase and acetyl transacylase activities. Its substrate specificity determines the biosynthesis of branched-chain and/or straight-chain of fatty acids.</text>
</comment>
<accession>A0A1M4VTX1</accession>
<evidence type="ECO:0000256" key="13">
    <source>
        <dbReference type="ARBA" id="ARBA00052985"/>
    </source>
</evidence>
<dbReference type="EMBL" id="FQVM01000009">
    <property type="protein sequence ID" value="SHE72263.1"/>
    <property type="molecule type" value="Genomic_DNA"/>
</dbReference>
<evidence type="ECO:0000256" key="10">
    <source>
        <dbReference type="ARBA" id="ARBA00051096"/>
    </source>
</evidence>
<dbReference type="EC" id="2.3.1.180" evidence="14"/>
<dbReference type="GO" id="GO:0005737">
    <property type="term" value="C:cytoplasm"/>
    <property type="evidence" value="ECO:0007669"/>
    <property type="project" value="UniProtKB-SubCell"/>
</dbReference>
<evidence type="ECO:0000259" key="16">
    <source>
        <dbReference type="Pfam" id="PF08545"/>
    </source>
</evidence>
<evidence type="ECO:0000256" key="11">
    <source>
        <dbReference type="ARBA" id="ARBA00052407"/>
    </source>
</evidence>
<dbReference type="AlphaFoldDB" id="A0A1M4VTX1"/>
<name>A0A1M4VTX1_9CLOT</name>
<evidence type="ECO:0000259" key="15">
    <source>
        <dbReference type="Pfam" id="PF08541"/>
    </source>
</evidence>
<dbReference type="InterPro" id="IPR004655">
    <property type="entry name" value="FabH"/>
</dbReference>
<feature type="active site" evidence="14">
    <location>
        <position position="112"/>
    </location>
</feature>
<dbReference type="GO" id="GO:0006633">
    <property type="term" value="P:fatty acid biosynthetic process"/>
    <property type="evidence" value="ECO:0007669"/>
    <property type="project" value="UniProtKB-UniRule"/>
</dbReference>
<dbReference type="Pfam" id="PF08541">
    <property type="entry name" value="ACP_syn_III_C"/>
    <property type="match status" value="1"/>
</dbReference>
<dbReference type="FunFam" id="3.40.47.10:FF:000004">
    <property type="entry name" value="3-oxoacyl-[acyl-carrier-protein] synthase 3"/>
    <property type="match status" value="1"/>
</dbReference>
<comment type="subunit">
    <text evidence="14">Homodimer.</text>
</comment>
<dbReference type="GO" id="GO:0044550">
    <property type="term" value="P:secondary metabolite biosynthetic process"/>
    <property type="evidence" value="ECO:0007669"/>
    <property type="project" value="TreeGrafter"/>
</dbReference>
<dbReference type="Pfam" id="PF08545">
    <property type="entry name" value="ACP_syn_III"/>
    <property type="match status" value="1"/>
</dbReference>
<keyword evidence="7 14" id="KW-0443">Lipid metabolism</keyword>
<feature type="active site" evidence="14">
    <location>
        <position position="251"/>
    </location>
</feature>
<dbReference type="GO" id="GO:0004315">
    <property type="term" value="F:3-oxoacyl-[acyl-carrier-protein] synthase activity"/>
    <property type="evidence" value="ECO:0007669"/>
    <property type="project" value="InterPro"/>
</dbReference>
<dbReference type="PANTHER" id="PTHR34069:SF2">
    <property type="entry name" value="BETA-KETOACYL-[ACYL-CARRIER-PROTEIN] SYNTHASE III"/>
    <property type="match status" value="1"/>
</dbReference>
<comment type="pathway">
    <text evidence="1 14">Lipid metabolism; fatty acid biosynthesis.</text>
</comment>
<feature type="domain" description="Beta-ketoacyl-[acyl-carrier-protein] synthase III N-terminal" evidence="16">
    <location>
        <begin position="106"/>
        <end position="183"/>
    </location>
</feature>
<evidence type="ECO:0000256" key="14">
    <source>
        <dbReference type="HAMAP-Rule" id="MF_01815"/>
    </source>
</evidence>
<dbReference type="CDD" id="cd00830">
    <property type="entry name" value="KAS_III"/>
    <property type="match status" value="1"/>
</dbReference>
<dbReference type="UniPathway" id="UPA00094"/>
<evidence type="ECO:0000313" key="18">
    <source>
        <dbReference type="Proteomes" id="UP000184035"/>
    </source>
</evidence>
<dbReference type="PANTHER" id="PTHR34069">
    <property type="entry name" value="3-OXOACYL-[ACYL-CARRIER-PROTEIN] SYNTHASE 3"/>
    <property type="match status" value="1"/>
</dbReference>
<keyword evidence="6 14" id="KW-0276">Fatty acid metabolism</keyword>
<dbReference type="Proteomes" id="UP000184035">
    <property type="component" value="Unassembled WGS sequence"/>
</dbReference>
<evidence type="ECO:0000256" key="5">
    <source>
        <dbReference type="ARBA" id="ARBA00022679"/>
    </source>
</evidence>
<feature type="region of interest" description="ACP-binding" evidence="14">
    <location>
        <begin position="252"/>
        <end position="256"/>
    </location>
</feature>
<dbReference type="HAMAP" id="MF_01815">
    <property type="entry name" value="FabH"/>
    <property type="match status" value="1"/>
</dbReference>
<keyword evidence="14" id="KW-0511">Multifunctional enzyme</keyword>
<comment type="catalytic activity">
    <reaction evidence="13">
        <text>3-methylbutanoyl-CoA + malonyl-[ACP] + H(+) = 5-methyl-3-oxohexanoyl-[ACP] + CO2 + CoA</text>
        <dbReference type="Rhea" id="RHEA:42272"/>
        <dbReference type="Rhea" id="RHEA-COMP:9623"/>
        <dbReference type="Rhea" id="RHEA-COMP:9941"/>
        <dbReference type="ChEBI" id="CHEBI:15378"/>
        <dbReference type="ChEBI" id="CHEBI:16526"/>
        <dbReference type="ChEBI" id="CHEBI:57287"/>
        <dbReference type="ChEBI" id="CHEBI:57345"/>
        <dbReference type="ChEBI" id="CHEBI:78449"/>
        <dbReference type="ChEBI" id="CHEBI:78822"/>
        <dbReference type="EC" id="2.3.1.300"/>
    </reaction>
    <physiologicalReaction direction="left-to-right" evidence="13">
        <dbReference type="Rhea" id="RHEA:42273"/>
    </physiologicalReaction>
</comment>
<dbReference type="Gene3D" id="3.40.47.10">
    <property type="match status" value="1"/>
</dbReference>
<proteinExistence type="inferred from homology"/>
<keyword evidence="4 14" id="KW-0444">Lipid biosynthesis</keyword>
<organism evidence="17 18">
    <name type="scientific">Clostridium fallax</name>
    <dbReference type="NCBI Taxonomy" id="1533"/>
    <lineage>
        <taxon>Bacteria</taxon>
        <taxon>Bacillati</taxon>
        <taxon>Bacillota</taxon>
        <taxon>Clostridia</taxon>
        <taxon>Eubacteriales</taxon>
        <taxon>Clostridiaceae</taxon>
        <taxon>Clostridium</taxon>
    </lineage>
</organism>
<comment type="domain">
    <text evidence="14">The last Arg residue of the ACP-binding site is essential for the weak association between ACP/AcpP and FabH.</text>
</comment>
<evidence type="ECO:0000256" key="8">
    <source>
        <dbReference type="ARBA" id="ARBA00023160"/>
    </source>
</evidence>
<keyword evidence="3 14" id="KW-0963">Cytoplasm</keyword>
<evidence type="ECO:0000256" key="6">
    <source>
        <dbReference type="ARBA" id="ARBA00022832"/>
    </source>
</evidence>
<dbReference type="RefSeq" id="WP_072894939.1">
    <property type="nucleotide sequence ID" value="NZ_FQVM01000009.1"/>
</dbReference>
<dbReference type="InterPro" id="IPR013751">
    <property type="entry name" value="ACP_syn_III_N"/>
</dbReference>
<comment type="catalytic activity">
    <reaction evidence="10">
        <text>malonyl-[ACP] + acetyl-CoA + H(+) = 3-oxobutanoyl-[ACP] + CO2 + CoA</text>
        <dbReference type="Rhea" id="RHEA:12080"/>
        <dbReference type="Rhea" id="RHEA-COMP:9623"/>
        <dbReference type="Rhea" id="RHEA-COMP:9625"/>
        <dbReference type="ChEBI" id="CHEBI:15378"/>
        <dbReference type="ChEBI" id="CHEBI:16526"/>
        <dbReference type="ChEBI" id="CHEBI:57287"/>
        <dbReference type="ChEBI" id="CHEBI:57288"/>
        <dbReference type="ChEBI" id="CHEBI:78449"/>
        <dbReference type="ChEBI" id="CHEBI:78450"/>
        <dbReference type="EC" id="2.3.1.180"/>
    </reaction>
    <physiologicalReaction direction="left-to-right" evidence="10">
        <dbReference type="Rhea" id="RHEA:12081"/>
    </physiologicalReaction>
</comment>
<evidence type="ECO:0000256" key="3">
    <source>
        <dbReference type="ARBA" id="ARBA00022490"/>
    </source>
</evidence>
<dbReference type="OrthoDB" id="9815506at2"/>
<reference evidence="17 18" key="1">
    <citation type="submission" date="2016-11" db="EMBL/GenBank/DDBJ databases">
        <authorList>
            <person name="Jaros S."/>
            <person name="Januszkiewicz K."/>
            <person name="Wedrychowicz H."/>
        </authorList>
    </citation>
    <scope>NUCLEOTIDE SEQUENCE [LARGE SCALE GENOMIC DNA]</scope>
    <source>
        <strain evidence="17 18">DSM 2631</strain>
    </source>
</reference>
<feature type="domain" description="Beta-ketoacyl-[acyl-carrier-protein] synthase III C-terminal" evidence="15">
    <location>
        <begin position="235"/>
        <end position="324"/>
    </location>
</feature>
<evidence type="ECO:0000256" key="7">
    <source>
        <dbReference type="ARBA" id="ARBA00023098"/>
    </source>
</evidence>
<dbReference type="SUPFAM" id="SSF53901">
    <property type="entry name" value="Thiolase-like"/>
    <property type="match status" value="1"/>
</dbReference>
<sequence>MNNVRILATGRCTPDYILNNQKLSQIVETNDEWIITRTGIKERRISKGENTSYFSWKAGEEAIRKAGISPKDIDIIIVATSTPDSAIPSTACLVQDLLGADNAFAFDISAACTGFIYGLDVGYKMLLAGPHKRALIIGVDVLSKVVNWEDRGTCILFGDGAGAVIIEKTEEKGIYNTYLGSDGSRGKNALVCGDYGIKSPFVKEGREYNPFIKMEGKEIFKFAVRIIPESVNKVLENTNISLDEIKYIIPHQANFRIVDAAAKKLNVDIDKFYLNVDKYGNTSAASIPIALDEIIQKNLVKKGDKIILVGFGGGLTWGAILLEI</sequence>
<comment type="catalytic activity">
    <reaction evidence="11">
        <text>(2S)-2-methylbutanoyl-CoA + malonyl-[ACP] + H(+) = (4S)-4-methyl-3-oxohexanoyl-[ACP] + CO2 + CoA</text>
        <dbReference type="Rhea" id="RHEA:42276"/>
        <dbReference type="Rhea" id="RHEA-COMP:9623"/>
        <dbReference type="Rhea" id="RHEA-COMP:17148"/>
        <dbReference type="ChEBI" id="CHEBI:15378"/>
        <dbReference type="ChEBI" id="CHEBI:16526"/>
        <dbReference type="ChEBI" id="CHEBI:57287"/>
        <dbReference type="ChEBI" id="CHEBI:78449"/>
        <dbReference type="ChEBI" id="CHEBI:88166"/>
        <dbReference type="ChEBI" id="CHEBI:167462"/>
        <dbReference type="EC" id="2.3.1.300"/>
    </reaction>
    <physiologicalReaction direction="left-to-right" evidence="11">
        <dbReference type="Rhea" id="RHEA:42277"/>
    </physiologicalReaction>
</comment>